<evidence type="ECO:0000313" key="2">
    <source>
        <dbReference type="Proteomes" id="UP001630127"/>
    </source>
</evidence>
<protein>
    <submittedName>
        <fullName evidence="1">Uncharacterized protein</fullName>
    </submittedName>
</protein>
<dbReference type="Proteomes" id="UP001630127">
    <property type="component" value="Unassembled WGS sequence"/>
</dbReference>
<comment type="caution">
    <text evidence="1">The sequence shown here is derived from an EMBL/GenBank/DDBJ whole genome shotgun (WGS) entry which is preliminary data.</text>
</comment>
<dbReference type="AlphaFoldDB" id="A0ABD3B3X9"/>
<dbReference type="EMBL" id="JBJUIK010000001">
    <property type="protein sequence ID" value="KAL3538223.1"/>
    <property type="molecule type" value="Genomic_DNA"/>
</dbReference>
<name>A0ABD3B3X9_9GENT</name>
<proteinExistence type="predicted"/>
<gene>
    <name evidence="1" type="ORF">ACH5RR_001589</name>
</gene>
<reference evidence="1 2" key="1">
    <citation type="submission" date="2024-11" db="EMBL/GenBank/DDBJ databases">
        <title>A near-complete genome assembly of Cinchona calisaya.</title>
        <authorList>
            <person name="Lian D.C."/>
            <person name="Zhao X.W."/>
            <person name="Wei L."/>
        </authorList>
    </citation>
    <scope>NUCLEOTIDE SEQUENCE [LARGE SCALE GENOMIC DNA]</scope>
    <source>
        <tissue evidence="1">Nenye</tissue>
    </source>
</reference>
<sequence length="136" mass="15645">MQQKWLTKMLGLNYEIQYKYGMENVVADALSRREASEEQCAAITQVVPNWVTKVVSSCEEDGLAIQKRNELLLNSESNSKWSYQDAVLRHQKRLYIGNRGGIRTKLIDTLHSSQLRGHSGIQPRYMRGKQLFTGQE</sequence>
<keyword evidence="2" id="KW-1185">Reference proteome</keyword>
<organism evidence="1 2">
    <name type="scientific">Cinchona calisaya</name>
    <dbReference type="NCBI Taxonomy" id="153742"/>
    <lineage>
        <taxon>Eukaryota</taxon>
        <taxon>Viridiplantae</taxon>
        <taxon>Streptophyta</taxon>
        <taxon>Embryophyta</taxon>
        <taxon>Tracheophyta</taxon>
        <taxon>Spermatophyta</taxon>
        <taxon>Magnoliopsida</taxon>
        <taxon>eudicotyledons</taxon>
        <taxon>Gunneridae</taxon>
        <taxon>Pentapetalae</taxon>
        <taxon>asterids</taxon>
        <taxon>lamiids</taxon>
        <taxon>Gentianales</taxon>
        <taxon>Rubiaceae</taxon>
        <taxon>Cinchonoideae</taxon>
        <taxon>Cinchoneae</taxon>
        <taxon>Cinchona</taxon>
    </lineage>
</organism>
<evidence type="ECO:0000313" key="1">
    <source>
        <dbReference type="EMBL" id="KAL3538223.1"/>
    </source>
</evidence>
<accession>A0ABD3B3X9</accession>